<proteinExistence type="predicted"/>
<sequence>MKKKIEKKMSIAFILMALINMAFLVILFIIFSSIRLSLLTKLIIRILMSLTLIPYLYSIYTWHLTKKNHQDPFQLLIHIGHLVLYSIFSILLSMMI</sequence>
<keyword evidence="1" id="KW-1133">Transmembrane helix</keyword>
<organism evidence="2 3">
    <name type="scientific">Acholeplasma hippikon</name>
    <dbReference type="NCBI Taxonomy" id="264636"/>
    <lineage>
        <taxon>Bacteria</taxon>
        <taxon>Bacillati</taxon>
        <taxon>Mycoplasmatota</taxon>
        <taxon>Mollicutes</taxon>
        <taxon>Acholeplasmatales</taxon>
        <taxon>Acholeplasmataceae</taxon>
        <taxon>Acholeplasma</taxon>
    </lineage>
</organism>
<dbReference type="KEGG" id="ahk:NCTC10172_00565"/>
<gene>
    <name evidence="2" type="ORF">NCTC10172_00565</name>
</gene>
<accession>A0A449BJD4</accession>
<dbReference type="AlphaFoldDB" id="A0A449BJD4"/>
<keyword evidence="3" id="KW-1185">Reference proteome</keyword>
<name>A0A449BJD4_9MOLU</name>
<feature type="transmembrane region" description="Helical" evidence="1">
    <location>
        <begin position="75"/>
        <end position="95"/>
    </location>
</feature>
<feature type="transmembrane region" description="Helical" evidence="1">
    <location>
        <begin position="12"/>
        <end position="36"/>
    </location>
</feature>
<protein>
    <submittedName>
        <fullName evidence="2">Uncharacterized protein</fullName>
    </submittedName>
</protein>
<keyword evidence="1" id="KW-0812">Transmembrane</keyword>
<reference evidence="2 3" key="1">
    <citation type="submission" date="2019-01" db="EMBL/GenBank/DDBJ databases">
        <authorList>
            <consortium name="Pathogen Informatics"/>
        </authorList>
    </citation>
    <scope>NUCLEOTIDE SEQUENCE [LARGE SCALE GENOMIC DNA]</scope>
    <source>
        <strain evidence="2 3">NCTC10172</strain>
    </source>
</reference>
<evidence type="ECO:0000313" key="2">
    <source>
        <dbReference type="EMBL" id="VEU82548.1"/>
    </source>
</evidence>
<dbReference type="RefSeq" id="WP_035369355.1">
    <property type="nucleotide sequence ID" value="NZ_LR215050.1"/>
</dbReference>
<dbReference type="Proteomes" id="UP000290909">
    <property type="component" value="Chromosome"/>
</dbReference>
<keyword evidence="1" id="KW-0472">Membrane</keyword>
<evidence type="ECO:0000256" key="1">
    <source>
        <dbReference type="SAM" id="Phobius"/>
    </source>
</evidence>
<feature type="transmembrane region" description="Helical" evidence="1">
    <location>
        <begin position="42"/>
        <end position="63"/>
    </location>
</feature>
<evidence type="ECO:0000313" key="3">
    <source>
        <dbReference type="Proteomes" id="UP000290909"/>
    </source>
</evidence>
<dbReference type="EMBL" id="LR215050">
    <property type="protein sequence ID" value="VEU82548.1"/>
    <property type="molecule type" value="Genomic_DNA"/>
</dbReference>